<dbReference type="Gene3D" id="1.20.58.480">
    <property type="match status" value="1"/>
</dbReference>
<keyword evidence="7 9" id="KW-0823">Tryptophan catabolism</keyword>
<dbReference type="GO" id="GO:0019441">
    <property type="term" value="P:L-tryptophan catabolic process to kynurenine"/>
    <property type="evidence" value="ECO:0007669"/>
    <property type="project" value="UniProtKB-UniRule"/>
</dbReference>
<reference evidence="11" key="1">
    <citation type="submission" date="2018-05" db="EMBL/GenBank/DDBJ databases">
        <title>Luteimonas pekinense sp. nov., isolated from human Meibomian gland secretions, Beijing, China.</title>
        <authorList>
            <person name="Wen T."/>
            <person name="Bai H."/>
            <person name="Lv H."/>
        </authorList>
    </citation>
    <scope>NUCLEOTIDE SEQUENCE [LARGE SCALE GENOMIC DNA]</scope>
    <source>
        <strain evidence="11">83-4</strain>
    </source>
</reference>
<feature type="binding site" evidence="9">
    <location>
        <position position="117"/>
    </location>
    <ligand>
        <name>substrate</name>
    </ligand>
</feature>
<dbReference type="GO" id="GO:0004833">
    <property type="term" value="F:L-tryptophan 2,3-dioxygenase activity"/>
    <property type="evidence" value="ECO:0007669"/>
    <property type="project" value="UniProtKB-UniRule"/>
</dbReference>
<evidence type="ECO:0000313" key="10">
    <source>
        <dbReference type="EMBL" id="AXA84754.1"/>
    </source>
</evidence>
<dbReference type="AlphaFoldDB" id="A0A344J6U4"/>
<feature type="binding site" evidence="9">
    <location>
        <begin position="51"/>
        <end position="55"/>
    </location>
    <ligand>
        <name>substrate</name>
    </ligand>
</feature>
<dbReference type="InterPro" id="IPR037217">
    <property type="entry name" value="Trp/Indoleamine_2_3_dOase-like"/>
</dbReference>
<comment type="pathway">
    <text evidence="9">Amino-acid degradation; L-tryptophan degradation via kynurenine pathway; L-kynurenine from L-tryptophan: step 1/2.</text>
</comment>
<dbReference type="GO" id="GO:0019442">
    <property type="term" value="P:L-tryptophan catabolic process to acetyl-CoA"/>
    <property type="evidence" value="ECO:0007669"/>
    <property type="project" value="TreeGrafter"/>
</dbReference>
<evidence type="ECO:0000256" key="3">
    <source>
        <dbReference type="ARBA" id="ARBA00022723"/>
    </source>
</evidence>
<dbReference type="KEGG" id="lue:DCD74_08695"/>
<feature type="binding site" evidence="9">
    <location>
        <position position="113"/>
    </location>
    <ligand>
        <name>substrate</name>
    </ligand>
</feature>
<evidence type="ECO:0000256" key="4">
    <source>
        <dbReference type="ARBA" id="ARBA00022964"/>
    </source>
</evidence>
<sequence>MAIDNNERALESGILTDLSGRMTYGGYLQLDQLLAAQNPLSQPPHHDEMLFIIQHQTSELWLKLLIHELSAAVDHLRHDRVWQFGKVVSRCKRVLDQLTNQWSVLETLTPSEYMEFREVLGPSSGFQSLQYRTVEFLLGNKNAGMVKVFKHDEAAHARLEAVLHMPSLYDEFLRYLARWGHAVPADHLERDWTKPHVLDAALVPVFEKIYEDTDRYWREYALCEDLVDLETQFQLWRFRHMRTVMRIIGFKRGTGGSSGVDFLKRALDLTFFPELFEVRTTIGPERGYGEDSAAK</sequence>
<comment type="function">
    <text evidence="9">Heme-dependent dioxygenase that catalyzes the oxidative cleavage of the L-tryptophan (L-Trp) pyrrole ring and converts L-tryptophan to N-formyl-L-kynurenine. Catalyzes the oxidative cleavage of the indole moiety.</text>
</comment>
<evidence type="ECO:0000256" key="8">
    <source>
        <dbReference type="ARBA" id="ARBA00050412"/>
    </source>
</evidence>
<comment type="similarity">
    <text evidence="9">Belongs to the tryptophan 2,3-dioxygenase family.</text>
</comment>
<keyword evidence="5 9" id="KW-0560">Oxidoreductase</keyword>
<feature type="binding site" description="axial binding residue" evidence="9">
    <location>
        <position position="240"/>
    </location>
    <ligand>
        <name>heme</name>
        <dbReference type="ChEBI" id="CHEBI:30413"/>
    </ligand>
    <ligandPart>
        <name>Fe</name>
        <dbReference type="ChEBI" id="CHEBI:18248"/>
    </ligandPart>
</feature>
<organism evidence="10 11">
    <name type="scientific">Solilutibacter oculi</name>
    <dbReference type="NCBI Taxonomy" id="2698682"/>
    <lineage>
        <taxon>Bacteria</taxon>
        <taxon>Pseudomonadati</taxon>
        <taxon>Pseudomonadota</taxon>
        <taxon>Gammaproteobacteria</taxon>
        <taxon>Lysobacterales</taxon>
        <taxon>Lysobacteraceae</taxon>
        <taxon>Solilutibacter</taxon>
    </lineage>
</organism>
<evidence type="ECO:0000256" key="9">
    <source>
        <dbReference type="HAMAP-Rule" id="MF_01972"/>
    </source>
</evidence>
<dbReference type="GO" id="GO:0046872">
    <property type="term" value="F:metal ion binding"/>
    <property type="evidence" value="ECO:0007669"/>
    <property type="project" value="UniProtKB-KW"/>
</dbReference>
<keyword evidence="4 9" id="KW-0223">Dioxygenase</keyword>
<keyword evidence="3 9" id="KW-0479">Metal-binding</keyword>
<feature type="binding site" evidence="9">
    <location>
        <position position="254"/>
    </location>
    <ligand>
        <name>substrate</name>
    </ligand>
</feature>
<gene>
    <name evidence="9" type="primary">kynA</name>
    <name evidence="10" type="ORF">DCD74_08695</name>
</gene>
<evidence type="ECO:0000256" key="2">
    <source>
        <dbReference type="ARBA" id="ARBA00022617"/>
    </source>
</evidence>
<keyword evidence="2 9" id="KW-0349">Heme</keyword>
<name>A0A344J6U4_9GAMM</name>
<dbReference type="FunFam" id="1.20.58.480:FF:000001">
    <property type="entry name" value="Tryptophan 2,3-dioxygenase"/>
    <property type="match status" value="1"/>
</dbReference>
<comment type="catalytic activity">
    <reaction evidence="8 9">
        <text>L-tryptophan + O2 = N-formyl-L-kynurenine</text>
        <dbReference type="Rhea" id="RHEA:24536"/>
        <dbReference type="ChEBI" id="CHEBI:15379"/>
        <dbReference type="ChEBI" id="CHEBI:57912"/>
        <dbReference type="ChEBI" id="CHEBI:58629"/>
        <dbReference type="EC" id="1.13.11.11"/>
    </reaction>
</comment>
<evidence type="ECO:0000256" key="1">
    <source>
        <dbReference type="ARBA" id="ARBA00011881"/>
    </source>
</evidence>
<dbReference type="PANTHER" id="PTHR10138">
    <property type="entry name" value="TRYPTOPHAN 2,3-DIOXYGENASE"/>
    <property type="match status" value="1"/>
</dbReference>
<evidence type="ECO:0000256" key="7">
    <source>
        <dbReference type="ARBA" id="ARBA00023079"/>
    </source>
</evidence>
<dbReference type="UniPathway" id="UPA00333">
    <property type="reaction ID" value="UER00453"/>
</dbReference>
<proteinExistence type="inferred from homology"/>
<dbReference type="InterPro" id="IPR004981">
    <property type="entry name" value="Trp_2_3_dOase"/>
</dbReference>
<evidence type="ECO:0000256" key="6">
    <source>
        <dbReference type="ARBA" id="ARBA00023004"/>
    </source>
</evidence>
<accession>A0A344J6U4</accession>
<comment type="cofactor">
    <cofactor evidence="9">
        <name>heme</name>
        <dbReference type="ChEBI" id="CHEBI:30413"/>
    </cofactor>
    <text evidence="9">Binds 1 heme group per subunit.</text>
</comment>
<dbReference type="RefSeq" id="WP_112926967.1">
    <property type="nucleotide sequence ID" value="NZ_CP029556.1"/>
</dbReference>
<dbReference type="GO" id="GO:0020037">
    <property type="term" value="F:heme binding"/>
    <property type="evidence" value="ECO:0007669"/>
    <property type="project" value="UniProtKB-UniRule"/>
</dbReference>
<protein>
    <recommendedName>
        <fullName evidence="9">Tryptophan 2,3-dioxygenase</fullName>
        <shortName evidence="9">TDO</shortName>
        <ecNumber evidence="9">1.13.11.11</ecNumber>
    </recommendedName>
    <alternativeName>
        <fullName evidence="9">Tryptamin 2,3-dioxygenase</fullName>
    </alternativeName>
    <alternativeName>
        <fullName evidence="9">Tryptophan oxygenase</fullName>
        <shortName evidence="9">TO</shortName>
        <shortName evidence="9">TRPO</shortName>
    </alternativeName>
    <alternativeName>
        <fullName evidence="9">Tryptophan pyrrolase</fullName>
    </alternativeName>
    <alternativeName>
        <fullName evidence="9">Tryptophanase</fullName>
    </alternativeName>
</protein>
<dbReference type="PANTHER" id="PTHR10138:SF0">
    <property type="entry name" value="TRYPTOPHAN 2,3-DIOXYGENASE"/>
    <property type="match status" value="1"/>
</dbReference>
<dbReference type="EMBL" id="CP029556">
    <property type="protein sequence ID" value="AXA84754.1"/>
    <property type="molecule type" value="Genomic_DNA"/>
</dbReference>
<dbReference type="SUPFAM" id="SSF140959">
    <property type="entry name" value="Indolic compounds 2,3-dioxygenase-like"/>
    <property type="match status" value="1"/>
</dbReference>
<dbReference type="OrthoDB" id="9776847at2"/>
<dbReference type="EC" id="1.13.11.11" evidence="9"/>
<comment type="subunit">
    <text evidence="1 9">Homotetramer.</text>
</comment>
<keyword evidence="11" id="KW-1185">Reference proteome</keyword>
<evidence type="ECO:0000313" key="11">
    <source>
        <dbReference type="Proteomes" id="UP000251842"/>
    </source>
</evidence>
<dbReference type="HAMAP" id="MF_01972">
    <property type="entry name" value="T23O"/>
    <property type="match status" value="1"/>
</dbReference>
<dbReference type="Pfam" id="PF03301">
    <property type="entry name" value="Trp_dioxygenase"/>
    <property type="match status" value="2"/>
</dbReference>
<evidence type="ECO:0000256" key="5">
    <source>
        <dbReference type="ARBA" id="ARBA00023002"/>
    </source>
</evidence>
<dbReference type="Proteomes" id="UP000251842">
    <property type="component" value="Chromosome"/>
</dbReference>
<keyword evidence="6 9" id="KW-0408">Iron</keyword>